<sequence>MAEETFRKYEAKKPIAEYKYRVGFWWGHEVDTFYTDSEEEVLRLTKAGMGELYSITIHQQEYQGSPDPQE</sequence>
<organism evidence="1">
    <name type="scientific">Micrococcus phage Kurnik</name>
    <dbReference type="NCBI Taxonomy" id="3092208"/>
    <lineage>
        <taxon>Viruses</taxon>
        <taxon>Duplodnaviria</taxon>
        <taxon>Heunggongvirae</taxon>
        <taxon>Uroviricota</taxon>
        <taxon>Caudoviricetes</taxon>
    </lineage>
</organism>
<reference evidence="1" key="1">
    <citation type="submission" date="2023-10" db="EMBL/GenBank/DDBJ databases">
        <title>Two new lytic phages for Micrococcus sp. strain 1402.</title>
        <authorList>
            <person name="Petrzik K."/>
        </authorList>
    </citation>
    <scope>NUCLEOTIDE SEQUENCE</scope>
</reference>
<accession>A0AAU6R625</accession>
<proteinExistence type="predicted"/>
<dbReference type="EMBL" id="OR756649">
    <property type="protein sequence ID" value="WZE63440.1"/>
    <property type="molecule type" value="Genomic_DNA"/>
</dbReference>
<evidence type="ECO:0000313" key="1">
    <source>
        <dbReference type="EMBL" id="WZE63440.1"/>
    </source>
</evidence>
<name>A0AAU6R625_9CAUD</name>
<protein>
    <submittedName>
        <fullName evidence="1">Uncharacterized protein</fullName>
    </submittedName>
</protein>